<dbReference type="CDD" id="cd08054">
    <property type="entry name" value="gp6"/>
    <property type="match status" value="1"/>
</dbReference>
<evidence type="ECO:0000313" key="2">
    <source>
        <dbReference type="Proteomes" id="UP000787472"/>
    </source>
</evidence>
<proteinExistence type="predicted"/>
<evidence type="ECO:0000313" key="1">
    <source>
        <dbReference type="EMBL" id="NHO64623.1"/>
    </source>
</evidence>
<gene>
    <name evidence="1" type="ORF">G8770_03565</name>
</gene>
<dbReference type="Pfam" id="PF05135">
    <property type="entry name" value="Phage_connect_1"/>
    <property type="match status" value="1"/>
</dbReference>
<dbReference type="AlphaFoldDB" id="A0A9E5JQ82"/>
<dbReference type="NCBIfam" id="TIGR01560">
    <property type="entry name" value="put_DNA_pack"/>
    <property type="match status" value="1"/>
</dbReference>
<dbReference type="Gene3D" id="1.10.3230.30">
    <property type="entry name" value="Phage gp6-like head-tail connector protein"/>
    <property type="match status" value="1"/>
</dbReference>
<name>A0A9E5JQ82_9GAMM</name>
<dbReference type="RefSeq" id="WP_167181835.1">
    <property type="nucleotide sequence ID" value="NZ_JAAONZ010000002.1"/>
</dbReference>
<sequence length="111" mass="12138">MSVTLLATAKTFLNVIHSADDVLLQQLLDSAEAEALNFMDRDDFGDVCSCDSSSYDVSSDVSSETIVMPADVQTGVLILLQATYQASPDEMQQLRDVAEVKLMPYRCRLGV</sequence>
<reference evidence="1" key="1">
    <citation type="submission" date="2020-03" db="EMBL/GenBank/DDBJ databases">
        <authorList>
            <person name="Guo F."/>
        </authorList>
    </citation>
    <scope>NUCLEOTIDE SEQUENCE</scope>
    <source>
        <strain evidence="1">JCM 30134</strain>
    </source>
</reference>
<protein>
    <submittedName>
        <fullName evidence="1">Phage gp6-like head-tail connector protein</fullName>
    </submittedName>
</protein>
<dbReference type="InterPro" id="IPR021146">
    <property type="entry name" value="Phage_gp6-like_head-tail"/>
</dbReference>
<keyword evidence="2" id="KW-1185">Reference proteome</keyword>
<organism evidence="1 2">
    <name type="scientific">Pseudomaricurvus hydrocarbonicus</name>
    <dbReference type="NCBI Taxonomy" id="1470433"/>
    <lineage>
        <taxon>Bacteria</taxon>
        <taxon>Pseudomonadati</taxon>
        <taxon>Pseudomonadota</taxon>
        <taxon>Gammaproteobacteria</taxon>
        <taxon>Cellvibrionales</taxon>
        <taxon>Cellvibrionaceae</taxon>
        <taxon>Pseudomaricurvus</taxon>
    </lineage>
</organism>
<dbReference type="Proteomes" id="UP000787472">
    <property type="component" value="Unassembled WGS sequence"/>
</dbReference>
<dbReference type="InterPro" id="IPR006450">
    <property type="entry name" value="Phage_HK97_gp6-like"/>
</dbReference>
<comment type="caution">
    <text evidence="1">The sequence shown here is derived from an EMBL/GenBank/DDBJ whole genome shotgun (WGS) entry which is preliminary data.</text>
</comment>
<accession>A0A9E5JQ82</accession>
<dbReference type="EMBL" id="JAAONZ010000002">
    <property type="protein sequence ID" value="NHO64623.1"/>
    <property type="molecule type" value="Genomic_DNA"/>
</dbReference>